<reference evidence="1 2" key="1">
    <citation type="submission" date="2020-12" db="EMBL/GenBank/DDBJ databases">
        <title>FDA dAtabase for Regulatory Grade micrObial Sequences (FDA-ARGOS): Supporting development and validation of Infectious Disease Dx tests.</title>
        <authorList>
            <person name="Nelson B."/>
            <person name="Plummer A."/>
            <person name="Tallon L."/>
            <person name="Sadzewicz L."/>
            <person name="Zhao X."/>
            <person name="Boylan J."/>
            <person name="Ott S."/>
            <person name="Bowen H."/>
            <person name="Vavikolanu K."/>
            <person name="Mehta A."/>
            <person name="Aluvathingal J."/>
            <person name="Nadendla S."/>
            <person name="Myers T."/>
            <person name="Yan Y."/>
            <person name="Sichtig H."/>
        </authorList>
    </citation>
    <scope>NUCLEOTIDE SEQUENCE [LARGE SCALE GENOMIC DNA]</scope>
    <source>
        <strain evidence="1 2">FDAARGOS_899</strain>
    </source>
</reference>
<dbReference type="EMBL" id="CP065687">
    <property type="protein sequence ID" value="QPS47796.1"/>
    <property type="molecule type" value="Genomic_DNA"/>
</dbReference>
<dbReference type="PANTHER" id="PTHR43283">
    <property type="entry name" value="BETA-LACTAMASE-RELATED"/>
    <property type="match status" value="1"/>
</dbReference>
<dbReference type="GO" id="GO:0016787">
    <property type="term" value="F:hydrolase activity"/>
    <property type="evidence" value="ECO:0007669"/>
    <property type="project" value="UniProtKB-KW"/>
</dbReference>
<dbReference type="SUPFAM" id="SSF56601">
    <property type="entry name" value="beta-lactamase/transpeptidase-like"/>
    <property type="match status" value="1"/>
</dbReference>
<dbReference type="InterPro" id="IPR050789">
    <property type="entry name" value="Diverse_Enzym_Activities"/>
</dbReference>
<dbReference type="InterPro" id="IPR012338">
    <property type="entry name" value="Beta-lactam/transpept-like"/>
</dbReference>
<dbReference type="PANTHER" id="PTHR43283:SF7">
    <property type="entry name" value="BETA-LACTAMASE-RELATED DOMAIN-CONTAINING PROTEIN"/>
    <property type="match status" value="1"/>
</dbReference>
<dbReference type="RefSeq" id="WP_006029583.1">
    <property type="nucleotide sequence ID" value="NZ_CP013382.1"/>
</dbReference>
<sequence length="513" mass="55005">MKRSSVASRSPRAPRLLDRLPAQRYLQGVALSAALSGAPLAALAADNPPDGPSPAFIGASTYAKIMCSGLFVAGLDERQIRTQDLADLPPIPVEIDRDRRAVSASLGPVKRTARYRDGLGCTLDNAVSPALTRAASPKPYPQVGEASATHPAPLAAAPLPALIPALDHAFDENDSALLKNTRAVLVMHRGRIVAERYAQGVTMDTPLPGYSMVKGVANLLTGTLVLRGWLTLAQQDLRQEWRGAPDDARRQISVDQLLRMTSGLAWSESYLGTRSDLMKMLTAAHDPAAYAAAKPLAAREDAAGAPKPLPDAQRFESVLGPAKSLTPRDVARTMLPGEAWRYSGGSYEILSAVLADSLRAHREDPLVYPYRALLGPLGMTSAVLEAAPDGNYMLSSFMLATARDWGRLGQFLLDQSRNSARAGELLPANWLKDSLRPTLARNMPIGTEVGAGYWLNSLGPEVSHGAFYLGGFQGQFVIVVPDQDLVVVRLGATSADGNWMARKVLEDIVPRLD</sequence>
<organism evidence="1 2">
    <name type="scientific">Burkholderia humptydooensis</name>
    <dbReference type="NCBI Taxonomy" id="430531"/>
    <lineage>
        <taxon>Bacteria</taxon>
        <taxon>Pseudomonadati</taxon>
        <taxon>Pseudomonadota</taxon>
        <taxon>Betaproteobacteria</taxon>
        <taxon>Burkholderiales</taxon>
        <taxon>Burkholderiaceae</taxon>
        <taxon>Burkholderia</taxon>
        <taxon>pseudomallei group</taxon>
    </lineage>
</organism>
<keyword evidence="1" id="KW-0378">Hydrolase</keyword>
<dbReference type="KEGG" id="bhg:I6G56_25805"/>
<name>A0A7U4SVV0_9BURK</name>
<protein>
    <submittedName>
        <fullName evidence="1">Serine hydrolase</fullName>
    </submittedName>
</protein>
<dbReference type="Gene3D" id="3.40.710.10">
    <property type="entry name" value="DD-peptidase/beta-lactamase superfamily"/>
    <property type="match status" value="1"/>
</dbReference>
<proteinExistence type="predicted"/>
<evidence type="ECO:0000313" key="2">
    <source>
        <dbReference type="Proteomes" id="UP000594943"/>
    </source>
</evidence>
<dbReference type="InterPro" id="IPR001466">
    <property type="entry name" value="Beta-lactam-related"/>
</dbReference>
<evidence type="ECO:0000313" key="1">
    <source>
        <dbReference type="EMBL" id="QPS47796.1"/>
    </source>
</evidence>
<dbReference type="Pfam" id="PF00144">
    <property type="entry name" value="Beta-lactamase"/>
    <property type="match status" value="1"/>
</dbReference>
<accession>A0A7U4SVV0</accession>
<accession>A0A7T2U8V2</accession>
<gene>
    <name evidence="1" type="ORF">I6G56_25805</name>
</gene>
<dbReference type="Proteomes" id="UP000594943">
    <property type="component" value="Chromosome 2"/>
</dbReference>
<dbReference type="AlphaFoldDB" id="A0A7U4SVV0"/>